<dbReference type="OrthoDB" id="545304at2759"/>
<gene>
    <name evidence="1" type="ORF">GPECTOR_4g798</name>
</gene>
<name>A0A150GY19_GONPE</name>
<evidence type="ECO:0000313" key="2">
    <source>
        <dbReference type="Proteomes" id="UP000075714"/>
    </source>
</evidence>
<reference evidence="2" key="1">
    <citation type="journal article" date="2016" name="Nat. Commun.">
        <title>The Gonium pectorale genome demonstrates co-option of cell cycle regulation during the evolution of multicellularity.</title>
        <authorList>
            <person name="Hanschen E.R."/>
            <person name="Marriage T.N."/>
            <person name="Ferris P.J."/>
            <person name="Hamaji T."/>
            <person name="Toyoda A."/>
            <person name="Fujiyama A."/>
            <person name="Neme R."/>
            <person name="Noguchi H."/>
            <person name="Minakuchi Y."/>
            <person name="Suzuki M."/>
            <person name="Kawai-Toyooka H."/>
            <person name="Smith D.R."/>
            <person name="Sparks H."/>
            <person name="Anderson J."/>
            <person name="Bakaric R."/>
            <person name="Luria V."/>
            <person name="Karger A."/>
            <person name="Kirschner M.W."/>
            <person name="Durand P.M."/>
            <person name="Michod R.E."/>
            <person name="Nozaki H."/>
            <person name="Olson B.J."/>
        </authorList>
    </citation>
    <scope>NUCLEOTIDE SEQUENCE [LARGE SCALE GENOMIC DNA]</scope>
    <source>
        <strain evidence="2">NIES-2863</strain>
    </source>
</reference>
<dbReference type="AlphaFoldDB" id="A0A150GY19"/>
<dbReference type="Proteomes" id="UP000075714">
    <property type="component" value="Unassembled WGS sequence"/>
</dbReference>
<dbReference type="EMBL" id="LSYV01000005">
    <property type="protein sequence ID" value="KXZ54729.1"/>
    <property type="molecule type" value="Genomic_DNA"/>
</dbReference>
<proteinExistence type="predicted"/>
<sequence>MDADETCAAFDLLGLFDRILLPRQVLEHLDVNSRKILRVCCKRLRDEVDAYNIRKLSDGPPGLLARRYPALRRLAFGANEPREVAALLRSHLPSLAPALACLDFWAYYASVSADLWSLLVAHCPPALTLRLNLNESLLRRMEVDHVCAALDALQQGRPGLVVELNAAHSFFGFRATDARTLAFLRDAGYVRSLGFSIGLLRGRELQNERFFSHLVPPPGTASGGSGQGGGEGGGAAADALEALSLTHYESEERPAVGPLLADLHLLRRLASLTLDCEISIQELAPLAACAALTRLTVDFLVAAPRAVTAAAGRRLPPPAPPAAPLLLSQIRALALGAESHPATPLGGVFPSLTELVSERATRRVGVYDVFHCGLMLGGGAASSRLTRLTLATVLTVQAAGALAAVAALTSLEFTHADNASTAAVLAAAASLPSLRRLALWDHEDADEYLSLRPLLQPPAAAEAPVTALERHPPEAAAAPFGPGTSPAWGKWAAAAARGGLADTETAAVTGPLVLPHLEEVELKATSPDFFDELLSLLAPPHSHPVAATAPSSRAGYADGASMPTSAAAAADAAGAGAVAAAAAPPPPSPLLCLGPGRLARARLDACYDPPLLDVAALGRLLAALGPQLRSAVVSGWATPGSEVALLSLGGALGRPDLRVEYEYPIL</sequence>
<comment type="caution">
    <text evidence="1">The sequence shown here is derived from an EMBL/GenBank/DDBJ whole genome shotgun (WGS) entry which is preliminary data.</text>
</comment>
<evidence type="ECO:0000313" key="1">
    <source>
        <dbReference type="EMBL" id="KXZ54729.1"/>
    </source>
</evidence>
<keyword evidence="2" id="KW-1185">Reference proteome</keyword>
<protein>
    <submittedName>
        <fullName evidence="1">Uncharacterized protein</fullName>
    </submittedName>
</protein>
<accession>A0A150GY19</accession>
<organism evidence="1 2">
    <name type="scientific">Gonium pectorale</name>
    <name type="common">Green alga</name>
    <dbReference type="NCBI Taxonomy" id="33097"/>
    <lineage>
        <taxon>Eukaryota</taxon>
        <taxon>Viridiplantae</taxon>
        <taxon>Chlorophyta</taxon>
        <taxon>core chlorophytes</taxon>
        <taxon>Chlorophyceae</taxon>
        <taxon>CS clade</taxon>
        <taxon>Chlamydomonadales</taxon>
        <taxon>Volvocaceae</taxon>
        <taxon>Gonium</taxon>
    </lineage>
</organism>